<dbReference type="EMBL" id="WNKX01000040">
    <property type="protein sequence ID" value="MTW14312.1"/>
    <property type="molecule type" value="Genomic_DNA"/>
</dbReference>
<protein>
    <submittedName>
        <fullName evidence="1">DUF695 domain-containing protein</fullName>
    </submittedName>
</protein>
<accession>A0A6L6QPL5</accession>
<dbReference type="Proteomes" id="UP000472320">
    <property type="component" value="Unassembled WGS sequence"/>
</dbReference>
<reference evidence="1 2" key="1">
    <citation type="submission" date="2019-11" db="EMBL/GenBank/DDBJ databases">
        <title>Type strains purchased from KCTC, JCM and DSMZ.</title>
        <authorList>
            <person name="Lu H."/>
        </authorList>
    </citation>
    <scope>NUCLEOTIDE SEQUENCE [LARGE SCALE GENOMIC DNA]</scope>
    <source>
        <strain evidence="1 2">JCM 31587</strain>
    </source>
</reference>
<dbReference type="AlphaFoldDB" id="A0A6L6QPL5"/>
<proteinExistence type="predicted"/>
<organism evidence="1 2">
    <name type="scientific">Massilia eburnea</name>
    <dbReference type="NCBI Taxonomy" id="1776165"/>
    <lineage>
        <taxon>Bacteria</taxon>
        <taxon>Pseudomonadati</taxon>
        <taxon>Pseudomonadota</taxon>
        <taxon>Betaproteobacteria</taxon>
        <taxon>Burkholderiales</taxon>
        <taxon>Oxalobacteraceae</taxon>
        <taxon>Telluria group</taxon>
        <taxon>Massilia</taxon>
    </lineage>
</organism>
<keyword evidence="2" id="KW-1185">Reference proteome</keyword>
<sequence length="143" mass="16568">MLSYLTAQLKYQDMPLALRVRPYAEDDEIWQRLPHLVTLTHTLEEVLSDGMPMPDYNDTLFEFDGDVHDAVLADGEVFLVETFNGRRTYYACVSSTARAEKALQGLISRYATHDLQMGGKRNHAQKFYQRYRQDFKWPIAGDT</sequence>
<dbReference type="OrthoDB" id="5769880at2"/>
<gene>
    <name evidence="1" type="ORF">GM658_27220</name>
</gene>
<comment type="caution">
    <text evidence="1">The sequence shown here is derived from an EMBL/GenBank/DDBJ whole genome shotgun (WGS) entry which is preliminary data.</text>
</comment>
<evidence type="ECO:0000313" key="2">
    <source>
        <dbReference type="Proteomes" id="UP000472320"/>
    </source>
</evidence>
<name>A0A6L6QPL5_9BURK</name>
<evidence type="ECO:0000313" key="1">
    <source>
        <dbReference type="EMBL" id="MTW14312.1"/>
    </source>
</evidence>